<dbReference type="InterPro" id="IPR056740">
    <property type="entry name" value="ILV_EDD_C"/>
</dbReference>
<dbReference type="NCBIfam" id="NF002068">
    <property type="entry name" value="PRK00911.1"/>
    <property type="match status" value="1"/>
</dbReference>
<dbReference type="GO" id="GO:0051537">
    <property type="term" value="F:2 iron, 2 sulfur cluster binding"/>
    <property type="evidence" value="ECO:0007669"/>
    <property type="project" value="UniProtKB-UniRule"/>
</dbReference>
<comment type="function">
    <text evidence="15">Functions in the biosynthesis of branched-chain amino acids. Catalyzes the dehydration of (2R,3R)-2,3-dihydroxy-3-methylpentanoate (2,3-dihydroxy-3-methylvalerate) into 2-oxo-3-methylpentanoate (2-oxo-3-methylvalerate) and of (2R)-2,3-dihydroxy-3-methylbutanoate (2,3-dihydroxyisovalerate) into 2-oxo-3-methylbutanoate (2-oxoisovalerate), the penultimate precursor to L-isoleucine and L-valine, respectively.</text>
</comment>
<evidence type="ECO:0000259" key="17">
    <source>
        <dbReference type="Pfam" id="PF24877"/>
    </source>
</evidence>
<keyword evidence="8 15" id="KW-0411">Iron-sulfur</keyword>
<dbReference type="NCBIfam" id="TIGR00110">
    <property type="entry name" value="ilvD"/>
    <property type="match status" value="1"/>
</dbReference>
<keyword evidence="10 15" id="KW-0100">Branched-chain amino acid biosynthesis</keyword>
<dbReference type="HAMAP" id="MF_00012">
    <property type="entry name" value="IlvD"/>
    <property type="match status" value="1"/>
</dbReference>
<dbReference type="UniPathway" id="UPA00047">
    <property type="reaction ID" value="UER00057"/>
</dbReference>
<evidence type="ECO:0000256" key="6">
    <source>
        <dbReference type="ARBA" id="ARBA00022842"/>
    </source>
</evidence>
<dbReference type="InterPro" id="IPR042096">
    <property type="entry name" value="Dihydro-acid_dehy_C"/>
</dbReference>
<evidence type="ECO:0000256" key="10">
    <source>
        <dbReference type="ARBA" id="ARBA00023304"/>
    </source>
</evidence>
<organism evidence="18 19">
    <name type="scientific">Maribacter cobaltidurans</name>
    <dbReference type="NCBI Taxonomy" id="1178778"/>
    <lineage>
        <taxon>Bacteria</taxon>
        <taxon>Pseudomonadati</taxon>
        <taxon>Bacteroidota</taxon>
        <taxon>Flavobacteriia</taxon>
        <taxon>Flavobacteriales</taxon>
        <taxon>Flavobacteriaceae</taxon>
        <taxon>Maribacter</taxon>
    </lineage>
</organism>
<dbReference type="RefSeq" id="WP_094999014.1">
    <property type="nucleotide sequence ID" value="NZ_BMJL01000001.1"/>
</dbReference>
<comment type="pathway">
    <text evidence="13 15">Amino-acid biosynthesis; L-isoleucine biosynthesis; L-isoleucine from 2-oxobutanoate: step 3/4.</text>
</comment>
<dbReference type="GO" id="GO:0004160">
    <property type="term" value="F:dihydroxy-acid dehydratase activity"/>
    <property type="evidence" value="ECO:0007669"/>
    <property type="project" value="UniProtKB-UniRule"/>
</dbReference>
<feature type="active site" description="Proton acceptor" evidence="15">
    <location>
        <position position="474"/>
    </location>
</feature>
<protein>
    <recommendedName>
        <fullName evidence="14 15">Dihydroxy-acid dehydratase</fullName>
        <shortName evidence="15">DAD</shortName>
        <ecNumber evidence="14 15">4.2.1.9</ecNumber>
    </recommendedName>
</protein>
<dbReference type="PROSITE" id="PS00887">
    <property type="entry name" value="ILVD_EDD_2"/>
    <property type="match status" value="1"/>
</dbReference>
<dbReference type="KEGG" id="marb:CJ263_20730"/>
<dbReference type="GO" id="GO:0000287">
    <property type="term" value="F:magnesium ion binding"/>
    <property type="evidence" value="ECO:0007669"/>
    <property type="project" value="UniProtKB-UniRule"/>
</dbReference>
<dbReference type="GO" id="GO:0009099">
    <property type="term" value="P:L-valine biosynthetic process"/>
    <property type="evidence" value="ECO:0007669"/>
    <property type="project" value="UniProtKB-UniRule"/>
</dbReference>
<comment type="catalytic activity">
    <reaction evidence="11">
        <text>(2R)-2,3-dihydroxy-3-methylbutanoate = 3-methyl-2-oxobutanoate + H2O</text>
        <dbReference type="Rhea" id="RHEA:24809"/>
        <dbReference type="ChEBI" id="CHEBI:11851"/>
        <dbReference type="ChEBI" id="CHEBI:15377"/>
        <dbReference type="ChEBI" id="CHEBI:49072"/>
        <dbReference type="EC" id="4.2.1.9"/>
    </reaction>
    <physiologicalReaction direction="left-to-right" evidence="11">
        <dbReference type="Rhea" id="RHEA:24810"/>
    </physiologicalReaction>
</comment>
<comment type="caution">
    <text evidence="15">Lacks conserved residue(s) required for the propagation of feature annotation.</text>
</comment>
<evidence type="ECO:0000256" key="14">
    <source>
        <dbReference type="ARBA" id="ARBA00029490"/>
    </source>
</evidence>
<dbReference type="OrthoDB" id="9807077at2"/>
<dbReference type="SUPFAM" id="SSF143975">
    <property type="entry name" value="IlvD/EDD N-terminal domain-like"/>
    <property type="match status" value="1"/>
</dbReference>
<name>A0A223VAY8_9FLAO</name>
<evidence type="ECO:0000256" key="9">
    <source>
        <dbReference type="ARBA" id="ARBA00023239"/>
    </source>
</evidence>
<accession>A0A223VAY8</accession>
<dbReference type="Pfam" id="PF00920">
    <property type="entry name" value="ILVD_EDD_N"/>
    <property type="match status" value="1"/>
</dbReference>
<dbReference type="PANTHER" id="PTHR21000">
    <property type="entry name" value="DIHYDROXY-ACID DEHYDRATASE DAD"/>
    <property type="match status" value="1"/>
</dbReference>
<evidence type="ECO:0000256" key="2">
    <source>
        <dbReference type="ARBA" id="ARBA00006486"/>
    </source>
</evidence>
<dbReference type="AlphaFoldDB" id="A0A223VAY8"/>
<keyword evidence="4 15" id="KW-0001">2Fe-2S</keyword>
<feature type="domain" description="Dihydroxy-acid/6-phosphogluconate dehydratase C-terminal" evidence="17">
    <location>
        <begin position="366"/>
        <end position="555"/>
    </location>
</feature>
<comment type="catalytic activity">
    <reaction evidence="15">
        <text>(2R,3R)-2,3-dihydroxy-3-methylpentanoate = (S)-3-methyl-2-oxopentanoate + H2O</text>
        <dbReference type="Rhea" id="RHEA:27694"/>
        <dbReference type="ChEBI" id="CHEBI:15377"/>
        <dbReference type="ChEBI" id="CHEBI:35146"/>
        <dbReference type="ChEBI" id="CHEBI:49258"/>
        <dbReference type="EC" id="4.2.1.9"/>
    </reaction>
</comment>
<evidence type="ECO:0000256" key="8">
    <source>
        <dbReference type="ARBA" id="ARBA00023014"/>
    </source>
</evidence>
<evidence type="ECO:0000313" key="18">
    <source>
        <dbReference type="EMBL" id="ASV32462.1"/>
    </source>
</evidence>
<dbReference type="Proteomes" id="UP000215244">
    <property type="component" value="Chromosome"/>
</dbReference>
<keyword evidence="6 15" id="KW-0460">Magnesium</keyword>
<feature type="binding site" evidence="15">
    <location>
        <position position="50"/>
    </location>
    <ligand>
        <name>[2Fe-2S] cluster</name>
        <dbReference type="ChEBI" id="CHEBI:190135"/>
    </ligand>
</feature>
<feature type="modified residue" description="N6-carboxylysine" evidence="15">
    <location>
        <position position="125"/>
    </location>
</feature>
<dbReference type="SUPFAM" id="SSF52016">
    <property type="entry name" value="LeuD/IlvD-like"/>
    <property type="match status" value="1"/>
</dbReference>
<comment type="pathway">
    <text evidence="12 15">Amino-acid biosynthesis; L-valine biosynthesis; L-valine from pyruvate: step 3/4.</text>
</comment>
<evidence type="ECO:0000256" key="7">
    <source>
        <dbReference type="ARBA" id="ARBA00023004"/>
    </source>
</evidence>
<dbReference type="Gene3D" id="3.50.30.80">
    <property type="entry name" value="IlvD/EDD C-terminal domain-like"/>
    <property type="match status" value="1"/>
</dbReference>
<dbReference type="EC" id="4.2.1.9" evidence="14 15"/>
<dbReference type="UniPathway" id="UPA00049">
    <property type="reaction ID" value="UER00061"/>
</dbReference>
<dbReference type="FunFam" id="3.50.30.80:FF:000001">
    <property type="entry name" value="Dihydroxy-acid dehydratase"/>
    <property type="match status" value="1"/>
</dbReference>
<feature type="domain" description="Dihydroxy-acid/6-phosphogluconate dehydratase N-terminal" evidence="16">
    <location>
        <begin position="35"/>
        <end position="354"/>
    </location>
</feature>
<dbReference type="Pfam" id="PF24877">
    <property type="entry name" value="ILV_EDD_C"/>
    <property type="match status" value="1"/>
</dbReference>
<keyword evidence="5 15" id="KW-0479">Metal-binding</keyword>
<feature type="binding site" description="via carbamate group" evidence="15">
    <location>
        <position position="125"/>
    </location>
    <ligand>
        <name>Mg(2+)</name>
        <dbReference type="ChEBI" id="CHEBI:18420"/>
    </ligand>
</feature>
<dbReference type="PANTHER" id="PTHR21000:SF5">
    <property type="entry name" value="DIHYDROXY-ACID DEHYDRATASE, MITOCHONDRIAL"/>
    <property type="match status" value="1"/>
</dbReference>
<evidence type="ECO:0000256" key="5">
    <source>
        <dbReference type="ARBA" id="ARBA00022723"/>
    </source>
</evidence>
<keyword evidence="19" id="KW-1185">Reference proteome</keyword>
<keyword evidence="3 15" id="KW-0028">Amino-acid biosynthesis</keyword>
<comment type="cofactor">
    <cofactor evidence="1 15">
        <name>Mg(2+)</name>
        <dbReference type="ChEBI" id="CHEBI:18420"/>
    </cofactor>
</comment>
<evidence type="ECO:0000256" key="3">
    <source>
        <dbReference type="ARBA" id="ARBA00022605"/>
    </source>
</evidence>
<comment type="subunit">
    <text evidence="15">Homodimer.</text>
</comment>
<comment type="similarity">
    <text evidence="2 15">Belongs to the IlvD/Edd family.</text>
</comment>
<evidence type="ECO:0000256" key="11">
    <source>
        <dbReference type="ARBA" id="ARBA00029304"/>
    </source>
</evidence>
<dbReference type="GO" id="GO:0009097">
    <property type="term" value="P:isoleucine biosynthetic process"/>
    <property type="evidence" value="ECO:0007669"/>
    <property type="project" value="UniProtKB-UniRule"/>
</dbReference>
<evidence type="ECO:0000256" key="12">
    <source>
        <dbReference type="ARBA" id="ARBA00029436"/>
    </source>
</evidence>
<reference evidence="18 19" key="1">
    <citation type="submission" date="2017-08" db="EMBL/GenBank/DDBJ databases">
        <title>The complete genome sequence of Maribacter sp. B1, isolated from deep-sea sediment.</title>
        <authorList>
            <person name="Wu Y.-H."/>
            <person name="Cheng H."/>
            <person name="Xu X.-W."/>
        </authorList>
    </citation>
    <scope>NUCLEOTIDE SEQUENCE [LARGE SCALE GENOMIC DNA]</scope>
    <source>
        <strain evidence="18 19">B1</strain>
    </source>
</reference>
<sequence length="560" mass="59158">MELNKYSKSVTQDPSLPAAQAMLHAIGLTDYDLKKPLIGIASTGYEGNPCNMHLNDLAVHVKKGADNAGLVGLIFNTIGVSDGISNGTPGMRFSLPSRDIIADSMETVVEAMSYDGLVTVVGCDKNMPGALMAMLRLNRPSILVYGGTIASGCHNGKKLDIISAFEAYGQKVAGNIDEEEYKEVIHKACPGAGACGGMYTANTMASAIEALGMSLPFNSSNPAISDGNVKEQESQKAGEALRSLLEKDIKPLDIVTKKSLENAFRLVTVLGGSTNAVLHFLAIAKAAQLDFTLQDFKRISDNTPLLANLKPSGKYSMEDLHGVGGIPGVLKYMLDNDMLHGDCLTVTGKTLAENLKDVPNLIEGQDIVSTLDKPIKETGHIRILFGNLATEGAVAKITGKEGLSFKGTANVFDSETAVNEGIKNGKVKKGDVVIIRYEGPKGAPGMPEMLKPTSSIMGAGLGKDVALITDGRFSGGSHGFVVGHVSPEAQVGGNIALVENGDIISIDAVNNTIDIEISDAELETRRSKWVAPELKAKRGILYKYAKSVSSASKGCVTDEF</sequence>
<dbReference type="InterPro" id="IPR000581">
    <property type="entry name" value="ILV_EDD_N"/>
</dbReference>
<keyword evidence="7 15" id="KW-0408">Iron</keyword>
<comment type="cofactor">
    <cofactor evidence="15">
        <name>[2Fe-2S] cluster</name>
        <dbReference type="ChEBI" id="CHEBI:190135"/>
    </cofactor>
    <text evidence="15">Binds 1 [2Fe-2S] cluster per subunit. This cluster acts as a Lewis acid cofactor.</text>
</comment>
<dbReference type="PROSITE" id="PS00886">
    <property type="entry name" value="ILVD_EDD_1"/>
    <property type="match status" value="1"/>
</dbReference>
<evidence type="ECO:0000259" key="16">
    <source>
        <dbReference type="Pfam" id="PF00920"/>
    </source>
</evidence>
<feature type="binding site" evidence="15">
    <location>
        <position position="448"/>
    </location>
    <ligand>
        <name>Mg(2+)</name>
        <dbReference type="ChEBI" id="CHEBI:18420"/>
    </ligand>
</feature>
<dbReference type="InterPro" id="IPR050165">
    <property type="entry name" value="DHAD_IlvD/Edd"/>
</dbReference>
<dbReference type="InterPro" id="IPR004404">
    <property type="entry name" value="DihydroxyA_deHydtase"/>
</dbReference>
<dbReference type="InterPro" id="IPR020558">
    <property type="entry name" value="DiOHA_6PGluconate_deHydtase_CS"/>
</dbReference>
<proteinExistence type="inferred from homology"/>
<gene>
    <name evidence="15 18" type="primary">ilvD</name>
    <name evidence="18" type="ORF">CJ263_20730</name>
</gene>
<evidence type="ECO:0000256" key="13">
    <source>
        <dbReference type="ARBA" id="ARBA00029437"/>
    </source>
</evidence>
<evidence type="ECO:0000256" key="15">
    <source>
        <dbReference type="HAMAP-Rule" id="MF_00012"/>
    </source>
</evidence>
<evidence type="ECO:0000256" key="4">
    <source>
        <dbReference type="ARBA" id="ARBA00022714"/>
    </source>
</evidence>
<evidence type="ECO:0000313" key="19">
    <source>
        <dbReference type="Proteomes" id="UP000215244"/>
    </source>
</evidence>
<dbReference type="InterPro" id="IPR037237">
    <property type="entry name" value="IlvD/EDD_N"/>
</dbReference>
<keyword evidence="9 15" id="KW-0456">Lyase</keyword>
<feature type="binding site" evidence="15">
    <location>
        <position position="82"/>
    </location>
    <ligand>
        <name>Mg(2+)</name>
        <dbReference type="ChEBI" id="CHEBI:18420"/>
    </ligand>
</feature>
<evidence type="ECO:0000256" key="1">
    <source>
        <dbReference type="ARBA" id="ARBA00001946"/>
    </source>
</evidence>
<dbReference type="EMBL" id="CP022957">
    <property type="protein sequence ID" value="ASV32462.1"/>
    <property type="molecule type" value="Genomic_DNA"/>
</dbReference>
<feature type="binding site" evidence="15">
    <location>
        <position position="124"/>
    </location>
    <ligand>
        <name>Mg(2+)</name>
        <dbReference type="ChEBI" id="CHEBI:18420"/>
    </ligand>
</feature>